<comment type="caution">
    <text evidence="1">The sequence shown here is derived from an EMBL/GenBank/DDBJ whole genome shotgun (WGS) entry which is preliminary data.</text>
</comment>
<sequence>MVSETSSELPSEQGSVPKPTPSDVASEIARRLGAREPAKIVEREAEDEEPPKPTVRKIYRPQDPVSSTIFPDEPPPLSEQSDSESDIFADLHRTQPYARAQPYARTGAADDLFGADHESDEGDIFSDFANKPTTNPSANPASLFDSGPAPNMFVKHTDHPKHLPDDNHRRQVYESGDDGRKVYEERGIGDDLRGRGDEPERGVKKPIGGISLFGNKGTESIGAAILNRNQRKSSTSDDESESDSRSESQSNQKIKTEKDIFDDLFARSENKKVTKEKDISKDFKTEIKKKVEVKEKKIEKPKVDLFSDNLFDDIDDIFSTNVVRMPAKDTAKTKSIFEDDDDLFSEIAAPKPVKIEVASSSNKKSLFDSDDELFSENKPVDKPKEKPKPVTIEKPKAAERKINETSNISKEITKSIFDDDEDELFGDSKTVEVSKVQTNTVSIENRNNFGKENKNIAPKNTFKSPSLFDDDDEESDIFAEPVKTPNVQNVITGPIRETKLSNETDESIHTKLSSNVDEILPKAPSSQTEVKIPEENVERSSLVKSVKSEEVIVKNVEINKDSSKPTVDEITNITEIEKTLDNEDSVLPLSKNVVSENKYVETNASRIFDHLRHTEPSSTDTNDDFSDQDFDDLPPKEESTKPVIDNSNIDTEKHNIFDKVTLEEDIDELFAATQQKSDNSESIFNTKPDFTESITKKTEQDNKKEEITPKDIERDIFSNILTEPPAFEKPKEPKKSKNVNALFDDDSDDESLFFKKNDTIFVENPQEFTPTQDRIFGLFSDEPPDDGFSKISDEFDDDMFSTLPKPKIPQDAYPPIPDTLPFEDTIPEIEKPDTVREISTDLPQEEIKVTKESSLDKEEDIFKVTTTETVAEGQKSSVLFNDEQLFKVPTKESKPPKENPILDSPSDEENLFGTAAGKPSSSKEITPPENVTPVKPALKEKPTLDTLSDDENLFASERKSETTNTFETVKEQPKDKKLISKDKINIDMLIKNENLFTTEPKVEKTKPNIETVQDKPNIDTLSVEENLFSSKPKPDIPKPALKDKPSLDLISDDENLFGSVAKVEKSPSLTSSVLHKPVPAAKKPILQDKPAADSFSDDDNLFASTSKVEKSTISTQDKPVSENKRLESVSKSSDDELFSSLEKTEKPLITESKLLQQDSKSDEDLFKIPAKSEFLSKPSEIKAEKSEKKVGKLKVGLNINVNALLPGASPKKIKPNDQPDGQSQSVAESPKPELKTHTELPKSETETPSPNTDSKLQKAVSFEGKPESDVLDNKISKERAKIQVKRRPSTRRARREAVRKSGIDFGEDSTDNSSSIDDPPRKQTDIKKENPKPNENISNILPDRSDVQAKLDDTTVQAKIDTIPVEKQPTIEPEKPSEVTEKPSYSRNVKSKVVYILNDEDIFNTSPVENINKNISKNLDSNVGVSTLGKVYDKDAESKSKTDAKSSLFGEETDDEMFKPKTVVKKSTIFDSDSEEDLFGTTSKEEERKVEKVEVKREIKREVVKGSLFGDDDEDDDLFGVKTKKTVEQKPQPSRPTIKETPKTAEPVFEDPLSMFGDDD</sequence>
<protein>
    <submittedName>
        <fullName evidence="1">Uncharacterized protein</fullName>
    </submittedName>
</protein>
<proteinExistence type="predicted"/>
<dbReference type="EMBL" id="CM056804">
    <property type="protein sequence ID" value="KAJ8706241.1"/>
    <property type="molecule type" value="Genomic_DNA"/>
</dbReference>
<keyword evidence="2" id="KW-1185">Reference proteome</keyword>
<name>A0ACC2Q1M1_9NEOP</name>
<evidence type="ECO:0000313" key="2">
    <source>
        <dbReference type="Proteomes" id="UP001231649"/>
    </source>
</evidence>
<reference evidence="1" key="1">
    <citation type="submission" date="2023-03" db="EMBL/GenBank/DDBJ databases">
        <title>Chromosome-level genomes of two armyworms, Mythimna separata and Mythimna loreyi, provide insights into the biosynthesis and reception of sex pheromones.</title>
        <authorList>
            <person name="Zhao H."/>
        </authorList>
    </citation>
    <scope>NUCLEOTIDE SEQUENCE</scope>
    <source>
        <strain evidence="1">BeijingLab</strain>
    </source>
</reference>
<organism evidence="1 2">
    <name type="scientific">Mythimna loreyi</name>
    <dbReference type="NCBI Taxonomy" id="667449"/>
    <lineage>
        <taxon>Eukaryota</taxon>
        <taxon>Metazoa</taxon>
        <taxon>Ecdysozoa</taxon>
        <taxon>Arthropoda</taxon>
        <taxon>Hexapoda</taxon>
        <taxon>Insecta</taxon>
        <taxon>Pterygota</taxon>
        <taxon>Neoptera</taxon>
        <taxon>Endopterygota</taxon>
        <taxon>Lepidoptera</taxon>
        <taxon>Glossata</taxon>
        <taxon>Ditrysia</taxon>
        <taxon>Noctuoidea</taxon>
        <taxon>Noctuidae</taxon>
        <taxon>Noctuinae</taxon>
        <taxon>Hadenini</taxon>
        <taxon>Mythimna</taxon>
    </lineage>
</organism>
<accession>A0ACC2Q1M1</accession>
<dbReference type="Proteomes" id="UP001231649">
    <property type="component" value="Chromosome 28"/>
</dbReference>
<gene>
    <name evidence="1" type="ORF">PYW08_010867</name>
</gene>
<evidence type="ECO:0000313" key="1">
    <source>
        <dbReference type="EMBL" id="KAJ8706241.1"/>
    </source>
</evidence>